<dbReference type="EMBL" id="JAIRBB010000010">
    <property type="protein sequence ID" value="MCG2431632.1"/>
    <property type="molecule type" value="Genomic_DNA"/>
</dbReference>
<keyword evidence="2" id="KW-1185">Reference proteome</keyword>
<accession>A0A9X1R4K0</accession>
<organism evidence="1 2">
    <name type="scientific">Aequorivita xiaoshiensis</name>
    <dbReference type="NCBI Taxonomy" id="2874476"/>
    <lineage>
        <taxon>Bacteria</taxon>
        <taxon>Pseudomonadati</taxon>
        <taxon>Bacteroidota</taxon>
        <taxon>Flavobacteriia</taxon>
        <taxon>Flavobacteriales</taxon>
        <taxon>Flavobacteriaceae</taxon>
        <taxon>Aequorivita</taxon>
    </lineage>
</organism>
<dbReference type="GO" id="GO:0003723">
    <property type="term" value="F:RNA binding"/>
    <property type="evidence" value="ECO:0007669"/>
    <property type="project" value="InterPro"/>
</dbReference>
<proteinExistence type="predicted"/>
<dbReference type="Proteomes" id="UP001139462">
    <property type="component" value="Unassembled WGS sequence"/>
</dbReference>
<dbReference type="InterPro" id="IPR018669">
    <property type="entry name" value="Toxin_HigB"/>
</dbReference>
<protein>
    <submittedName>
        <fullName evidence="1">Type II toxin-antitoxin system HigB family toxin</fullName>
    </submittedName>
</protein>
<name>A0A9X1R4K0_9FLAO</name>
<evidence type="ECO:0000313" key="2">
    <source>
        <dbReference type="Proteomes" id="UP001139462"/>
    </source>
</evidence>
<comment type="caution">
    <text evidence="1">The sequence shown here is derived from an EMBL/GenBank/DDBJ whole genome shotgun (WGS) entry which is preliminary data.</text>
</comment>
<dbReference type="Pfam" id="PF09907">
    <property type="entry name" value="HigB_toxin"/>
    <property type="match status" value="1"/>
</dbReference>
<dbReference type="GO" id="GO:0110001">
    <property type="term" value="C:toxin-antitoxin complex"/>
    <property type="evidence" value="ECO:0007669"/>
    <property type="project" value="InterPro"/>
</dbReference>
<dbReference type="GO" id="GO:0004519">
    <property type="term" value="F:endonuclease activity"/>
    <property type="evidence" value="ECO:0007669"/>
    <property type="project" value="InterPro"/>
</dbReference>
<reference evidence="1" key="1">
    <citation type="submission" date="2021-09" db="EMBL/GenBank/DDBJ databases">
        <title>Genome of Aequorivita sp. strain F64183.</title>
        <authorList>
            <person name="Wang Y."/>
        </authorList>
    </citation>
    <scope>NUCLEOTIDE SEQUENCE</scope>
    <source>
        <strain evidence="1">F64183</strain>
    </source>
</reference>
<sequence>MKVFSEKHADSETPLNFWYHTITANEWKNLNELKRTFNSVDYVGNHRYVFNIKGNDYRLVAIVSFNEQKLYIRFIGTHKEYAWSTRSGMLAGTLYGRIKKPLPLT</sequence>
<dbReference type="AlphaFoldDB" id="A0A9X1R4K0"/>
<gene>
    <name evidence="1" type="ORF">K8344_10920</name>
</gene>
<evidence type="ECO:0000313" key="1">
    <source>
        <dbReference type="EMBL" id="MCG2431632.1"/>
    </source>
</evidence>